<keyword evidence="5 6" id="KW-0472">Membrane</keyword>
<comment type="caution">
    <text evidence="7">The sequence shown here is derived from an EMBL/GenBank/DDBJ whole genome shotgun (WGS) entry which is preliminary data.</text>
</comment>
<keyword evidence="6" id="KW-0592">Phosphate transport</keyword>
<evidence type="ECO:0000256" key="6">
    <source>
        <dbReference type="RuleBase" id="RU363058"/>
    </source>
</evidence>
<evidence type="ECO:0000256" key="5">
    <source>
        <dbReference type="ARBA" id="ARBA00023136"/>
    </source>
</evidence>
<accession>A0A7K3WU45</accession>
<evidence type="ECO:0000256" key="4">
    <source>
        <dbReference type="ARBA" id="ARBA00022989"/>
    </source>
</evidence>
<dbReference type="PANTHER" id="PTHR11101">
    <property type="entry name" value="PHOSPHATE TRANSPORTER"/>
    <property type="match status" value="1"/>
</dbReference>
<dbReference type="Pfam" id="PF01384">
    <property type="entry name" value="PHO4"/>
    <property type="match status" value="1"/>
</dbReference>
<dbReference type="AlphaFoldDB" id="A0A7K3WU45"/>
<evidence type="ECO:0000313" key="8">
    <source>
        <dbReference type="Proteomes" id="UP000486602"/>
    </source>
</evidence>
<reference evidence="7 8" key="1">
    <citation type="submission" date="2020-02" db="EMBL/GenBank/DDBJ databases">
        <title>Out from the shadows clarifying the taxonomy of the family Cryomorphaceae and related taxa by utilizing the GTDB taxonomic framework.</title>
        <authorList>
            <person name="Bowman J.P."/>
        </authorList>
    </citation>
    <scope>NUCLEOTIDE SEQUENCE [LARGE SCALE GENOMIC DNA]</scope>
    <source>
        <strain evidence="7 8">QSSC 1-22</strain>
    </source>
</reference>
<feature type="transmembrane region" description="Helical" evidence="6">
    <location>
        <begin position="152"/>
        <end position="173"/>
    </location>
</feature>
<keyword evidence="2 6" id="KW-0813">Transport</keyword>
<dbReference type="GO" id="GO:0005315">
    <property type="term" value="F:phosphate transmembrane transporter activity"/>
    <property type="evidence" value="ECO:0007669"/>
    <property type="project" value="InterPro"/>
</dbReference>
<feature type="transmembrane region" description="Helical" evidence="6">
    <location>
        <begin position="316"/>
        <end position="333"/>
    </location>
</feature>
<feature type="transmembrane region" description="Helical" evidence="6">
    <location>
        <begin position="258"/>
        <end position="283"/>
    </location>
</feature>
<dbReference type="GO" id="GO:0035435">
    <property type="term" value="P:phosphate ion transmembrane transport"/>
    <property type="evidence" value="ECO:0007669"/>
    <property type="project" value="TreeGrafter"/>
</dbReference>
<dbReference type="EMBL" id="JAAGVY010000038">
    <property type="protein sequence ID" value="NEN25024.1"/>
    <property type="molecule type" value="Genomic_DNA"/>
</dbReference>
<dbReference type="RefSeq" id="WP_163286432.1">
    <property type="nucleotide sequence ID" value="NZ_JAAGVY010000038.1"/>
</dbReference>
<dbReference type="GO" id="GO:0016020">
    <property type="term" value="C:membrane"/>
    <property type="evidence" value="ECO:0007669"/>
    <property type="project" value="UniProtKB-SubCell"/>
</dbReference>
<keyword evidence="8" id="KW-1185">Reference proteome</keyword>
<feature type="transmembrane region" description="Helical" evidence="6">
    <location>
        <begin position="6"/>
        <end position="23"/>
    </location>
</feature>
<proteinExistence type="inferred from homology"/>
<feature type="transmembrane region" description="Helical" evidence="6">
    <location>
        <begin position="493"/>
        <end position="511"/>
    </location>
</feature>
<comment type="subcellular location">
    <subcellularLocation>
        <location evidence="1 6">Membrane</location>
        <topology evidence="1 6">Multi-pass membrane protein</topology>
    </subcellularLocation>
</comment>
<organism evidence="7 8">
    <name type="scientific">Cryomorpha ignava</name>
    <dbReference type="NCBI Taxonomy" id="101383"/>
    <lineage>
        <taxon>Bacteria</taxon>
        <taxon>Pseudomonadati</taxon>
        <taxon>Bacteroidota</taxon>
        <taxon>Flavobacteriia</taxon>
        <taxon>Flavobacteriales</taxon>
        <taxon>Cryomorphaceae</taxon>
        <taxon>Cryomorpha</taxon>
    </lineage>
</organism>
<evidence type="ECO:0000256" key="2">
    <source>
        <dbReference type="ARBA" id="ARBA00022448"/>
    </source>
</evidence>
<dbReference type="InterPro" id="IPR001204">
    <property type="entry name" value="Phos_transporter"/>
</dbReference>
<protein>
    <recommendedName>
        <fullName evidence="6">Phosphate transporter</fullName>
    </recommendedName>
</protein>
<comment type="similarity">
    <text evidence="6">Belongs to the inorganic phosphate transporter (PiT) (TC 2.A.20) family.</text>
</comment>
<feature type="transmembrane region" description="Helical" evidence="6">
    <location>
        <begin position="82"/>
        <end position="101"/>
    </location>
</feature>
<dbReference type="PANTHER" id="PTHR11101:SF16">
    <property type="entry name" value="PHOSPHATE TRANSPORTER"/>
    <property type="match status" value="1"/>
</dbReference>
<feature type="transmembrane region" description="Helical" evidence="6">
    <location>
        <begin position="44"/>
        <end position="62"/>
    </location>
</feature>
<sequence length="521" mass="56293">MDPYFFLVIALLILAVADLVVGVSNDAVNFLNSAIGSKVASRKTIFTIAALGVFIGAAFSSGMMEIARKGIFNPEHFSFEDIMVIFMAVMITDILILDLFNSLGLPTSTTVSIVFELLGASVVTGLLVIANNETKAGLSIFDVINYQKATEIIIGIFVSIGVAFSIGGSVQWLSRMLFTFHIKDRIKRYGPPFAGMAISIIIFFLLVKGLKGAAFIPDSFAKEVSDNGLLIMVFTFTFATLLTYLLQKFLNVNPLKIVVLLGTFSLAMAFAGNDLVNFIGVPITGFLSYDLWQASGLSAAEFNMSALADSVKTPGPMLYIAGLIMVLTLWFSSKAKKVTDTELKLSSQHDVAERFKPNFLSHAIVKASSKIGTAVQKVISRRTNVYINRRFRLSPITETDKPAFDLVRASVNLMVASVLIAFASSLKLPLSTTYVSFMVAMGSSLADRAWGSGSAPHRVAGVLNVVGGWFMTAAGAFTAAGLMALLIYTGGPWVALSLFIVALIVLIRSNFPQTFYKKAKR</sequence>
<evidence type="ECO:0000256" key="1">
    <source>
        <dbReference type="ARBA" id="ARBA00004141"/>
    </source>
</evidence>
<name>A0A7K3WU45_9FLAO</name>
<feature type="transmembrane region" description="Helical" evidence="6">
    <location>
        <begin position="193"/>
        <end position="216"/>
    </location>
</feature>
<evidence type="ECO:0000313" key="7">
    <source>
        <dbReference type="EMBL" id="NEN25024.1"/>
    </source>
</evidence>
<keyword evidence="4 6" id="KW-1133">Transmembrane helix</keyword>
<feature type="transmembrane region" description="Helical" evidence="6">
    <location>
        <begin position="228"/>
        <end position="246"/>
    </location>
</feature>
<feature type="transmembrane region" description="Helical" evidence="6">
    <location>
        <begin position="113"/>
        <end position="132"/>
    </location>
</feature>
<keyword evidence="3 6" id="KW-0812">Transmembrane</keyword>
<dbReference type="Proteomes" id="UP000486602">
    <property type="component" value="Unassembled WGS sequence"/>
</dbReference>
<evidence type="ECO:0000256" key="3">
    <source>
        <dbReference type="ARBA" id="ARBA00022692"/>
    </source>
</evidence>
<gene>
    <name evidence="7" type="ORF">G3O08_16100</name>
</gene>
<feature type="transmembrane region" description="Helical" evidence="6">
    <location>
        <begin position="462"/>
        <end position="487"/>
    </location>
</feature>